<dbReference type="EC" id="3.1.-.-" evidence="1"/>
<keyword evidence="1" id="KW-0378">Hydrolase</keyword>
<dbReference type="GO" id="GO:0016787">
    <property type="term" value="F:hydrolase activity"/>
    <property type="evidence" value="ECO:0007669"/>
    <property type="project" value="UniProtKB-KW"/>
</dbReference>
<dbReference type="GO" id="GO:0004521">
    <property type="term" value="F:RNA endonuclease activity"/>
    <property type="evidence" value="ECO:0007669"/>
    <property type="project" value="TreeGrafter"/>
</dbReference>
<evidence type="ECO:0000313" key="1">
    <source>
        <dbReference type="EMBL" id="STX29830.1"/>
    </source>
</evidence>
<dbReference type="NCBIfam" id="TIGR04122">
    <property type="entry name" value="Xnuc_lig_assoc"/>
    <property type="match status" value="1"/>
</dbReference>
<dbReference type="AlphaFoldDB" id="A0A378I507"/>
<dbReference type="OrthoDB" id="9803916at2"/>
<dbReference type="InterPro" id="IPR036866">
    <property type="entry name" value="RibonucZ/Hydroxyglut_hydro"/>
</dbReference>
<dbReference type="EMBL" id="UGNV01000001">
    <property type="protein sequence ID" value="STX29830.1"/>
    <property type="molecule type" value="Genomic_DNA"/>
</dbReference>
<evidence type="ECO:0000313" key="2">
    <source>
        <dbReference type="Proteomes" id="UP000254968"/>
    </source>
</evidence>
<dbReference type="Proteomes" id="UP000254968">
    <property type="component" value="Unassembled WGS sequence"/>
</dbReference>
<dbReference type="InterPro" id="IPR026360">
    <property type="entry name" value="Xnuc_lig_assoc"/>
</dbReference>
<dbReference type="PANTHER" id="PTHR11203:SF49">
    <property type="entry name" value="BLL1145 PROTEIN"/>
    <property type="match status" value="1"/>
</dbReference>
<reference evidence="1 2" key="1">
    <citation type="submission" date="2018-06" db="EMBL/GenBank/DDBJ databases">
        <authorList>
            <consortium name="Pathogen Informatics"/>
            <person name="Doyle S."/>
        </authorList>
    </citation>
    <scope>NUCLEOTIDE SEQUENCE [LARGE SCALE GENOMIC DNA]</scope>
    <source>
        <strain evidence="1 2">NCTC13315</strain>
    </source>
</reference>
<dbReference type="InterPro" id="IPR050698">
    <property type="entry name" value="MBL"/>
</dbReference>
<organism evidence="1 2">
    <name type="scientific">Legionella beliardensis</name>
    <dbReference type="NCBI Taxonomy" id="91822"/>
    <lineage>
        <taxon>Bacteria</taxon>
        <taxon>Pseudomonadati</taxon>
        <taxon>Pseudomonadota</taxon>
        <taxon>Gammaproteobacteria</taxon>
        <taxon>Legionellales</taxon>
        <taxon>Legionellaceae</taxon>
        <taxon>Legionella</taxon>
    </lineage>
</organism>
<protein>
    <submittedName>
        <fullName evidence="1">Ribonuclease TTHA0252</fullName>
        <ecNumber evidence="1">3.1.-.-</ecNumber>
    </submittedName>
</protein>
<sequence>MHPKKWLAIKKEGLYCIPGQFYIDPVYAVDKAIITHAHADHARSGHQSVIAHNATIDIMNVRYTDNCASQLQGLSYHEHLVVNDVALYLLPAGHILGSSQVVIEYKGSRLIISGDYKRAFDPTCDSFIAEPCDVFITEATFSLPIFKHPPIEHEVKKLLHSTMIFPERCHLVGVYALGKCQRLIKTLRILGYLETIYIHGALKKLCDYYEAQGIELGPLESANTLDKYNSQGKIVLCPPSALHDKWSRRFAQVMVCMASGWMQIRARAKQKGIELPLIISDHADWYELIQTIHEINPKEVWVTHGREEALVHYATQQGYRAQALHLLGYDDPED</sequence>
<accession>A0A378I507</accession>
<keyword evidence="2" id="KW-1185">Reference proteome</keyword>
<dbReference type="SUPFAM" id="SSF56281">
    <property type="entry name" value="Metallo-hydrolase/oxidoreductase"/>
    <property type="match status" value="1"/>
</dbReference>
<gene>
    <name evidence="1" type="ORF">NCTC13315_02385</name>
</gene>
<dbReference type="RefSeq" id="WP_115303493.1">
    <property type="nucleotide sequence ID" value="NZ_CAAAHO010000002.1"/>
</dbReference>
<dbReference type="PANTHER" id="PTHR11203">
    <property type="entry name" value="CLEAVAGE AND POLYADENYLATION SPECIFICITY FACTOR FAMILY MEMBER"/>
    <property type="match status" value="1"/>
</dbReference>
<proteinExistence type="predicted"/>
<dbReference type="Gene3D" id="3.60.15.10">
    <property type="entry name" value="Ribonuclease Z/Hydroxyacylglutathione hydrolase-like"/>
    <property type="match status" value="1"/>
</dbReference>
<name>A0A378I507_9GAMM</name>